<proteinExistence type="predicted"/>
<evidence type="ECO:0000313" key="3">
    <source>
        <dbReference type="Proteomes" id="UP000279271"/>
    </source>
</evidence>
<sequence length="124" mass="12638">MPGAGRGEARVGADGADPPQGGVVAQQAAQHISAASRRTPLPTEAVLSSHTRSQTAAASASPENCTQELCFDVSLEEGSTKERDVLLGPGQVVVGQGADLTALGIAPRQDEGGDEEDGEDMEEL</sequence>
<dbReference type="AlphaFoldDB" id="A0A3M7KRC9"/>
<feature type="compositionally biased region" description="Polar residues" evidence="1">
    <location>
        <begin position="46"/>
        <end position="65"/>
    </location>
</feature>
<organism evidence="2 3">
    <name type="scientific">Auxenochlorella protothecoides</name>
    <name type="common">Green microalga</name>
    <name type="synonym">Chlorella protothecoides</name>
    <dbReference type="NCBI Taxonomy" id="3075"/>
    <lineage>
        <taxon>Eukaryota</taxon>
        <taxon>Viridiplantae</taxon>
        <taxon>Chlorophyta</taxon>
        <taxon>core chlorophytes</taxon>
        <taxon>Trebouxiophyceae</taxon>
        <taxon>Chlorellales</taxon>
        <taxon>Chlorellaceae</taxon>
        <taxon>Auxenochlorella</taxon>
    </lineage>
</organism>
<feature type="region of interest" description="Disordered" evidence="1">
    <location>
        <begin position="101"/>
        <end position="124"/>
    </location>
</feature>
<evidence type="ECO:0000256" key="1">
    <source>
        <dbReference type="SAM" id="MobiDB-lite"/>
    </source>
</evidence>
<accession>A0A3M7KRC9</accession>
<reference evidence="3" key="1">
    <citation type="journal article" date="2018" name="Algal Res.">
        <title>Characterization of plant carbon substrate utilization by Auxenochlorella protothecoides.</title>
        <authorList>
            <person name="Vogler B.W."/>
            <person name="Starkenburg S.R."/>
            <person name="Sudasinghe N."/>
            <person name="Schambach J.Y."/>
            <person name="Rollin J.A."/>
            <person name="Pattathil S."/>
            <person name="Barry A.N."/>
        </authorList>
    </citation>
    <scope>NUCLEOTIDE SEQUENCE [LARGE SCALE GENOMIC DNA]</scope>
    <source>
        <strain evidence="3">UTEX 25</strain>
    </source>
</reference>
<gene>
    <name evidence="2" type="ORF">APUTEX25_001192</name>
</gene>
<name>A0A3M7KRC9_AUXPR</name>
<protein>
    <submittedName>
        <fullName evidence="2">Uncharacterized protein</fullName>
    </submittedName>
</protein>
<dbReference type="Proteomes" id="UP000279271">
    <property type="component" value="Unassembled WGS sequence"/>
</dbReference>
<evidence type="ECO:0000313" key="2">
    <source>
        <dbReference type="EMBL" id="RMZ53073.1"/>
    </source>
</evidence>
<feature type="compositionally biased region" description="Low complexity" evidence="1">
    <location>
        <begin position="20"/>
        <end position="30"/>
    </location>
</feature>
<feature type="compositionally biased region" description="Acidic residues" evidence="1">
    <location>
        <begin position="112"/>
        <end position="124"/>
    </location>
</feature>
<dbReference type="EMBL" id="QOKY01000202">
    <property type="protein sequence ID" value="RMZ53073.1"/>
    <property type="molecule type" value="Genomic_DNA"/>
</dbReference>
<comment type="caution">
    <text evidence="2">The sequence shown here is derived from an EMBL/GenBank/DDBJ whole genome shotgun (WGS) entry which is preliminary data.</text>
</comment>
<feature type="region of interest" description="Disordered" evidence="1">
    <location>
        <begin position="1"/>
        <end position="65"/>
    </location>
</feature>